<gene>
    <name evidence="4" type="ORF">KEC57_16630</name>
</gene>
<dbReference type="SUPFAM" id="SSF52283">
    <property type="entry name" value="Formate/glycerate dehydrogenase catalytic domain-like"/>
    <property type="match status" value="1"/>
</dbReference>
<dbReference type="SMART" id="SM01002">
    <property type="entry name" value="AlaDh_PNT_C"/>
    <property type="match status" value="1"/>
</dbReference>
<dbReference type="Pfam" id="PF01262">
    <property type="entry name" value="AlaDh_PNT_C"/>
    <property type="match status" value="1"/>
</dbReference>
<evidence type="ECO:0000256" key="1">
    <source>
        <dbReference type="ARBA" id="ARBA00023002"/>
    </source>
</evidence>
<dbReference type="InterPro" id="IPR036291">
    <property type="entry name" value="NAD(P)-bd_dom_sf"/>
</dbReference>
<dbReference type="PANTHER" id="PTHR42795:SF1">
    <property type="entry name" value="ALANINE DEHYDROGENASE"/>
    <property type="match status" value="1"/>
</dbReference>
<sequence>MTAAGLTLGVIGSSRKPDERRVPIHPGHFERLPDDLRDRVVLETGYGRRFGVSDDELRPFVGRIATREALIAASDVVLLPKPQLEDLRDLRDGQVLWGWPHLVQDEAVTQLAIDKRLTVIAFEAMNHWGSDGAFGLHVFHINNELAGYCSVLHALQLCGSTGDYGRRLTAVVIGFGATARGAVTALRAHGVHEVRVLTNRRTASVAAPIHAAHIIQFDHDDEPYLSEVITDEGRVPLAPFLAESDIVVNCTLQDPNHPLLYLRESDLGAFRPGSLIVDVSCDEGMGFEWARPTSFADPMFTVGDSINYYGVDHSPSYLWNSASWEISEALLGFVPTVMGGPGAWAQDATIRRATEIADGVILNPAILEFQGRDPAFPHALGAS</sequence>
<dbReference type="GO" id="GO:0005886">
    <property type="term" value="C:plasma membrane"/>
    <property type="evidence" value="ECO:0007669"/>
    <property type="project" value="TreeGrafter"/>
</dbReference>
<feature type="domain" description="Alanine dehydrogenase/pyridine nucleotide transhydrogenase NAD(H)-binding" evidence="2">
    <location>
        <begin position="149"/>
        <end position="310"/>
    </location>
</feature>
<evidence type="ECO:0000313" key="5">
    <source>
        <dbReference type="Proteomes" id="UP001139354"/>
    </source>
</evidence>
<protein>
    <submittedName>
        <fullName evidence="4">N(5)-(Carboxyethyl)ornithine synthase</fullName>
    </submittedName>
</protein>
<name>A0A9X1LY12_9MICO</name>
<dbReference type="SUPFAM" id="SSF51735">
    <property type="entry name" value="NAD(P)-binding Rossmann-fold domains"/>
    <property type="match status" value="1"/>
</dbReference>
<evidence type="ECO:0000313" key="4">
    <source>
        <dbReference type="EMBL" id="MCC2033813.1"/>
    </source>
</evidence>
<dbReference type="Gene3D" id="3.40.50.720">
    <property type="entry name" value="NAD(P)-binding Rossmann-like Domain"/>
    <property type="match status" value="2"/>
</dbReference>
<keyword evidence="1" id="KW-0560">Oxidoreductase</keyword>
<dbReference type="PANTHER" id="PTHR42795">
    <property type="entry name" value="ALANINE DEHYDROGENASE"/>
    <property type="match status" value="1"/>
</dbReference>
<dbReference type="InterPro" id="IPR007886">
    <property type="entry name" value="AlaDH/PNT_N"/>
</dbReference>
<comment type="caution">
    <text evidence="4">The sequence shown here is derived from an EMBL/GenBank/DDBJ whole genome shotgun (WGS) entry which is preliminary data.</text>
</comment>
<dbReference type="InterPro" id="IPR007698">
    <property type="entry name" value="AlaDH/PNT_NAD(H)-bd"/>
</dbReference>
<dbReference type="GO" id="GO:0047126">
    <property type="term" value="F:N5-(carboxyethyl)ornithine synthase activity"/>
    <property type="evidence" value="ECO:0007669"/>
    <property type="project" value="InterPro"/>
</dbReference>
<feature type="domain" description="Alanine dehydrogenase/pyridine nucleotide transhydrogenase N-terminal" evidence="3">
    <location>
        <begin position="9"/>
        <end position="146"/>
    </location>
</feature>
<dbReference type="AlphaFoldDB" id="A0A9X1LY12"/>
<reference evidence="4" key="1">
    <citation type="submission" date="2021-04" db="EMBL/GenBank/DDBJ databases">
        <title>Microbacterium tenobrionis sp. nov. and Microbacterium allomyrinae sp. nov., isolated from larvae of Tenobrio molitor and Allomyrina dichotoma, respectively.</title>
        <authorList>
            <person name="Lee S.D."/>
        </authorList>
    </citation>
    <scope>NUCLEOTIDE SEQUENCE</scope>
    <source>
        <strain evidence="4">BWT-G7</strain>
    </source>
</reference>
<dbReference type="SMART" id="SM01003">
    <property type="entry name" value="AlaDh_PNT_N"/>
    <property type="match status" value="1"/>
</dbReference>
<dbReference type="CDD" id="cd12181">
    <property type="entry name" value="ceo_syn"/>
    <property type="match status" value="1"/>
</dbReference>
<keyword evidence="5" id="KW-1185">Reference proteome</keyword>
<dbReference type="Pfam" id="PF05222">
    <property type="entry name" value="AlaDh_PNT_N"/>
    <property type="match status" value="1"/>
</dbReference>
<proteinExistence type="predicted"/>
<dbReference type="InterPro" id="IPR046951">
    <property type="entry name" value="CEOS"/>
</dbReference>
<dbReference type="Proteomes" id="UP001139354">
    <property type="component" value="Unassembled WGS sequence"/>
</dbReference>
<organism evidence="4 5">
    <name type="scientific">Microbacterium allomyrinae</name>
    <dbReference type="NCBI Taxonomy" id="2830666"/>
    <lineage>
        <taxon>Bacteria</taxon>
        <taxon>Bacillati</taxon>
        <taxon>Actinomycetota</taxon>
        <taxon>Actinomycetes</taxon>
        <taxon>Micrococcales</taxon>
        <taxon>Microbacteriaceae</taxon>
        <taxon>Microbacterium</taxon>
    </lineage>
</organism>
<dbReference type="EMBL" id="JAGTTN010000007">
    <property type="protein sequence ID" value="MCC2033813.1"/>
    <property type="molecule type" value="Genomic_DNA"/>
</dbReference>
<dbReference type="GO" id="GO:0000286">
    <property type="term" value="F:alanine dehydrogenase activity"/>
    <property type="evidence" value="ECO:0007669"/>
    <property type="project" value="TreeGrafter"/>
</dbReference>
<evidence type="ECO:0000259" key="2">
    <source>
        <dbReference type="SMART" id="SM01002"/>
    </source>
</evidence>
<evidence type="ECO:0000259" key="3">
    <source>
        <dbReference type="SMART" id="SM01003"/>
    </source>
</evidence>
<dbReference type="GO" id="GO:0006524">
    <property type="term" value="P:alanine catabolic process"/>
    <property type="evidence" value="ECO:0007669"/>
    <property type="project" value="TreeGrafter"/>
</dbReference>
<dbReference type="RefSeq" id="WP_229385815.1">
    <property type="nucleotide sequence ID" value="NZ_JAGTTN010000007.1"/>
</dbReference>
<accession>A0A9X1LY12</accession>